<gene>
    <name evidence="3" type="ORF">PBAH0796_LOCUS32957</name>
</gene>
<dbReference type="InterPro" id="IPR050213">
    <property type="entry name" value="GST_superfamily"/>
</dbReference>
<dbReference type="GO" id="GO:0004364">
    <property type="term" value="F:glutathione transferase activity"/>
    <property type="evidence" value="ECO:0007669"/>
    <property type="project" value="TreeGrafter"/>
</dbReference>
<dbReference type="InterPro" id="IPR004046">
    <property type="entry name" value="GST_C"/>
</dbReference>
<protein>
    <recommendedName>
        <fullName evidence="4">Glutathione S-transferase</fullName>
    </recommendedName>
</protein>
<organism evidence="3">
    <name type="scientific">Pyrodinium bahamense</name>
    <dbReference type="NCBI Taxonomy" id="73915"/>
    <lineage>
        <taxon>Eukaryota</taxon>
        <taxon>Sar</taxon>
        <taxon>Alveolata</taxon>
        <taxon>Dinophyceae</taxon>
        <taxon>Gonyaulacales</taxon>
        <taxon>Pyrocystaceae</taxon>
        <taxon>Pyrodinium</taxon>
    </lineage>
</organism>
<dbReference type="PANTHER" id="PTHR11571">
    <property type="entry name" value="GLUTATHIONE S-TRANSFERASE"/>
    <property type="match status" value="1"/>
</dbReference>
<name>A0A7S0FZK3_9DINO</name>
<dbReference type="InterPro" id="IPR010987">
    <property type="entry name" value="Glutathione-S-Trfase_C-like"/>
</dbReference>
<dbReference type="InterPro" id="IPR036249">
    <property type="entry name" value="Thioredoxin-like_sf"/>
</dbReference>
<dbReference type="AlphaFoldDB" id="A0A7S0FZK3"/>
<evidence type="ECO:0000259" key="1">
    <source>
        <dbReference type="PROSITE" id="PS50404"/>
    </source>
</evidence>
<dbReference type="PROSITE" id="PS50405">
    <property type="entry name" value="GST_CTER"/>
    <property type="match status" value="1"/>
</dbReference>
<feature type="domain" description="GST N-terminal" evidence="1">
    <location>
        <begin position="2"/>
        <end position="78"/>
    </location>
</feature>
<dbReference type="SUPFAM" id="SSF47616">
    <property type="entry name" value="GST C-terminal domain-like"/>
    <property type="match status" value="1"/>
</dbReference>
<dbReference type="PROSITE" id="PS50404">
    <property type="entry name" value="GST_NTER"/>
    <property type="match status" value="1"/>
</dbReference>
<dbReference type="Pfam" id="PF14497">
    <property type="entry name" value="GST_C_3"/>
    <property type="match status" value="1"/>
</dbReference>
<proteinExistence type="predicted"/>
<accession>A0A7S0FZK3</accession>
<dbReference type="GO" id="GO:0006749">
    <property type="term" value="P:glutathione metabolic process"/>
    <property type="evidence" value="ECO:0007669"/>
    <property type="project" value="TreeGrafter"/>
</dbReference>
<evidence type="ECO:0000259" key="2">
    <source>
        <dbReference type="PROSITE" id="PS50405"/>
    </source>
</evidence>
<sequence length="212" mass="22644">MAAPHMIYLPIAGRGELIRLIAAAGGLELTESPELPEGETKLMYCSPSGVPLLRHGDLKMSQSGAIEAYLASIAPKFAGLTPQQRAVDMQYAGIKEEVLLNCAKAIFTTRKADPAKATEDIVALLDKWMAIFEDKVPEEGFMQGLGFPTVADLALLNITTGYMPFGAAAKHANYDFSKFPKVVALCDRTAKADGVAAYVAASPYASANPFNM</sequence>
<dbReference type="SUPFAM" id="SSF52833">
    <property type="entry name" value="Thioredoxin-like"/>
    <property type="match status" value="1"/>
</dbReference>
<dbReference type="InterPro" id="IPR036282">
    <property type="entry name" value="Glutathione-S-Trfase_C_sf"/>
</dbReference>
<dbReference type="InterPro" id="IPR004045">
    <property type="entry name" value="Glutathione_S-Trfase_N"/>
</dbReference>
<evidence type="ECO:0000313" key="3">
    <source>
        <dbReference type="EMBL" id="CAD8389369.1"/>
    </source>
</evidence>
<feature type="domain" description="GST C-terminal" evidence="2">
    <location>
        <begin position="81"/>
        <end position="210"/>
    </location>
</feature>
<evidence type="ECO:0008006" key="4">
    <source>
        <dbReference type="Google" id="ProtNLM"/>
    </source>
</evidence>
<reference evidence="3" key="1">
    <citation type="submission" date="2021-01" db="EMBL/GenBank/DDBJ databases">
        <authorList>
            <person name="Corre E."/>
            <person name="Pelletier E."/>
            <person name="Niang G."/>
            <person name="Scheremetjew M."/>
            <person name="Finn R."/>
            <person name="Kale V."/>
            <person name="Holt S."/>
            <person name="Cochrane G."/>
            <person name="Meng A."/>
            <person name="Brown T."/>
            <person name="Cohen L."/>
        </authorList>
    </citation>
    <scope>NUCLEOTIDE SEQUENCE</scope>
    <source>
        <strain evidence="3">Pbaha01</strain>
    </source>
</reference>
<dbReference type="EMBL" id="HBEG01054131">
    <property type="protein sequence ID" value="CAD8389369.1"/>
    <property type="molecule type" value="Transcribed_RNA"/>
</dbReference>
<dbReference type="Gene3D" id="1.20.1050.130">
    <property type="match status" value="1"/>
</dbReference>